<dbReference type="AlphaFoldDB" id="A0A9P6SU76"/>
<dbReference type="EMBL" id="JAAAID010002956">
    <property type="protein sequence ID" value="KAG0002331.1"/>
    <property type="molecule type" value="Genomic_DNA"/>
</dbReference>
<name>A0A9P6SU76_9FUNG</name>
<evidence type="ECO:0000313" key="1">
    <source>
        <dbReference type="EMBL" id="KAG0002331.1"/>
    </source>
</evidence>
<reference evidence="1" key="1">
    <citation type="journal article" date="2020" name="Fungal Divers.">
        <title>Resolving the Mortierellaceae phylogeny through synthesis of multi-gene phylogenetics and phylogenomics.</title>
        <authorList>
            <person name="Vandepol N."/>
            <person name="Liber J."/>
            <person name="Desiro A."/>
            <person name="Na H."/>
            <person name="Kennedy M."/>
            <person name="Barry K."/>
            <person name="Grigoriev I.V."/>
            <person name="Miller A.N."/>
            <person name="O'Donnell K."/>
            <person name="Stajich J.E."/>
            <person name="Bonito G."/>
        </authorList>
    </citation>
    <scope>NUCLEOTIDE SEQUENCE</scope>
    <source>
        <strain evidence="1">NRRL 2769</strain>
    </source>
</reference>
<organism evidence="1 2">
    <name type="scientific">Entomortierella chlamydospora</name>
    <dbReference type="NCBI Taxonomy" id="101097"/>
    <lineage>
        <taxon>Eukaryota</taxon>
        <taxon>Fungi</taxon>
        <taxon>Fungi incertae sedis</taxon>
        <taxon>Mucoromycota</taxon>
        <taxon>Mortierellomycotina</taxon>
        <taxon>Mortierellomycetes</taxon>
        <taxon>Mortierellales</taxon>
        <taxon>Mortierellaceae</taxon>
        <taxon>Entomortierella</taxon>
    </lineage>
</organism>
<dbReference type="Proteomes" id="UP000703661">
    <property type="component" value="Unassembled WGS sequence"/>
</dbReference>
<gene>
    <name evidence="1" type="ORF">BGZ80_005992</name>
</gene>
<evidence type="ECO:0000313" key="2">
    <source>
        <dbReference type="Proteomes" id="UP000703661"/>
    </source>
</evidence>
<comment type="caution">
    <text evidence="1">The sequence shown here is derived from an EMBL/GenBank/DDBJ whole genome shotgun (WGS) entry which is preliminary data.</text>
</comment>
<protein>
    <submittedName>
        <fullName evidence="1">Uncharacterized protein</fullName>
    </submittedName>
</protein>
<accession>A0A9P6SU76</accession>
<keyword evidence="2" id="KW-1185">Reference proteome</keyword>
<proteinExistence type="predicted"/>
<sequence length="212" mass="24137">MAATHHRKSLEVIMTFDPCNGFYDGDLVPEPIEYVWETDVAVQQLLHTCPCVKEFQLPELEMDLDEVEKAKWACKNLEVFCARIRGLDTKEKITRTLQLWIEGKSKKKKRKKRRLTDNGEMWRRDLVDSKDVEIFAVAEAVAEAEASLPLVQALAQPLTQPSPVSQPPHIPPPPPPVPAVKGGLSIEERVARHLLRFDELKEVWLGTKVWIA</sequence>